<evidence type="ECO:0000313" key="4">
    <source>
        <dbReference type="Proteomes" id="UP001244297"/>
    </source>
</evidence>
<keyword evidence="4" id="KW-1185">Reference proteome</keyword>
<evidence type="ECO:0000259" key="2">
    <source>
        <dbReference type="PROSITE" id="PS50925"/>
    </source>
</evidence>
<gene>
    <name evidence="3" type="ORF">QWZ18_04270</name>
</gene>
<reference evidence="4" key="1">
    <citation type="journal article" date="2019" name="Int. J. Syst. Evol. Microbiol.">
        <title>The Global Catalogue of Microorganisms (GCM) 10K type strain sequencing project: providing services to taxonomists for standard genome sequencing and annotation.</title>
        <authorList>
            <consortium name="The Broad Institute Genomics Platform"/>
            <consortium name="The Broad Institute Genome Sequencing Center for Infectious Disease"/>
            <person name="Wu L."/>
            <person name="Ma J."/>
        </authorList>
    </citation>
    <scope>NUCLEOTIDE SEQUENCE [LARGE SCALE GENOMIC DNA]</scope>
    <source>
        <strain evidence="4">CECT 7806</strain>
    </source>
</reference>
<dbReference type="InterPro" id="IPR036046">
    <property type="entry name" value="Acylphosphatase-like_dom_sf"/>
</dbReference>
<dbReference type="Proteomes" id="UP001244297">
    <property type="component" value="Unassembled WGS sequence"/>
</dbReference>
<dbReference type="RefSeq" id="WP_238290985.1">
    <property type="nucleotide sequence ID" value="NZ_BPQS01000030.1"/>
</dbReference>
<accession>A0ABT8AJ13</accession>
<dbReference type="SUPFAM" id="SSF54975">
    <property type="entry name" value="Acylphosphatase/BLUF domain-like"/>
    <property type="match status" value="1"/>
</dbReference>
<dbReference type="EMBL" id="JAUFPT010000008">
    <property type="protein sequence ID" value="MDN3569842.1"/>
    <property type="molecule type" value="Genomic_DNA"/>
</dbReference>
<feature type="domain" description="BLUF" evidence="2">
    <location>
        <begin position="4"/>
        <end position="99"/>
    </location>
</feature>
<dbReference type="Gene3D" id="3.30.70.100">
    <property type="match status" value="1"/>
</dbReference>
<sequence length="314" mass="33630">MSDLYRLVYASKNLLQGAEPETAAAIQQILDASQRNNAKVGVTGALMFNDGAFAQVLEGPRRGVEDTFERIQRDPRHGDVTVLQCGPAESRGFANWSMAFVGQSTKGQARFSSLAAASGFDLSRLSGDSVFAMLHGLVLEEEGVQTADVGLPPAMPVEDPVLSVLDVEQVRTELAHIRPDLAAVRAAPAVEVQPRAPKEIPEAASLRGEGMSRPSKAPSEAAVAILKAALTSERQRTTELRGEVDDLQVALASSQDQLDAMREERNLWAERARLLATALSQEASEIQQNARPSPALNTQLKEPNRSTAGSKVAA</sequence>
<dbReference type="Pfam" id="PF04940">
    <property type="entry name" value="BLUF"/>
    <property type="match status" value="1"/>
</dbReference>
<name>A0ABT8AJ13_9HYPH</name>
<protein>
    <submittedName>
        <fullName evidence="3">BLUF domain-containing protein</fullName>
    </submittedName>
</protein>
<comment type="caution">
    <text evidence="3">The sequence shown here is derived from an EMBL/GenBank/DDBJ whole genome shotgun (WGS) entry which is preliminary data.</text>
</comment>
<dbReference type="PROSITE" id="PS50925">
    <property type="entry name" value="BLUF"/>
    <property type="match status" value="1"/>
</dbReference>
<feature type="region of interest" description="Disordered" evidence="1">
    <location>
        <begin position="281"/>
        <end position="314"/>
    </location>
</feature>
<proteinExistence type="predicted"/>
<evidence type="ECO:0000256" key="1">
    <source>
        <dbReference type="SAM" id="MobiDB-lite"/>
    </source>
</evidence>
<dbReference type="InterPro" id="IPR007024">
    <property type="entry name" value="BLUF_domain"/>
</dbReference>
<organism evidence="3 4">
    <name type="scientific">Methylobacterium longum</name>
    <dbReference type="NCBI Taxonomy" id="767694"/>
    <lineage>
        <taxon>Bacteria</taxon>
        <taxon>Pseudomonadati</taxon>
        <taxon>Pseudomonadota</taxon>
        <taxon>Alphaproteobacteria</taxon>
        <taxon>Hyphomicrobiales</taxon>
        <taxon>Methylobacteriaceae</taxon>
        <taxon>Methylobacterium</taxon>
    </lineage>
</organism>
<dbReference type="SMART" id="SM01034">
    <property type="entry name" value="BLUF"/>
    <property type="match status" value="1"/>
</dbReference>
<evidence type="ECO:0000313" key="3">
    <source>
        <dbReference type="EMBL" id="MDN3569842.1"/>
    </source>
</evidence>